<name>A0A9X3EI91_9GAMM</name>
<sequence length="220" mass="23746">MSVNTHPQRQTFFMALFTLMVLLWMAASQASTPARTILVVGDSISAGFGIPVQQGWVVLLREQLQQPVPGLLVQNASISGDTTQGGVARLPALLQQHQPALVMIELGGNDALRGTPLALIRRNLETMIQQAQAAGANVMLLGMKIPPNYGQKYADGFAELYTSLANQYQLALVPFLLDEVALKPGLMQADGIHPTAEAQPQLVANVMTVLQPLLGRFFHP</sequence>
<dbReference type="CDD" id="cd01822">
    <property type="entry name" value="Lysophospholipase_L1_like"/>
    <property type="match status" value="1"/>
</dbReference>
<dbReference type="Pfam" id="PF13472">
    <property type="entry name" value="Lipase_GDSL_2"/>
    <property type="match status" value="1"/>
</dbReference>
<proteinExistence type="predicted"/>
<organism evidence="3 4">
    <name type="scientific">Parathalassolituus penaei</name>
    <dbReference type="NCBI Taxonomy" id="2997323"/>
    <lineage>
        <taxon>Bacteria</taxon>
        <taxon>Pseudomonadati</taxon>
        <taxon>Pseudomonadota</taxon>
        <taxon>Gammaproteobacteria</taxon>
        <taxon>Oceanospirillales</taxon>
        <taxon>Oceanospirillaceae</taxon>
        <taxon>Parathalassolituus</taxon>
    </lineage>
</organism>
<feature type="signal peptide" evidence="1">
    <location>
        <begin position="1"/>
        <end position="30"/>
    </location>
</feature>
<evidence type="ECO:0000313" key="3">
    <source>
        <dbReference type="EMBL" id="MCY0967234.1"/>
    </source>
</evidence>
<dbReference type="EMBL" id="JAPNOA010000059">
    <property type="protein sequence ID" value="MCY0967234.1"/>
    <property type="molecule type" value="Genomic_DNA"/>
</dbReference>
<dbReference type="GO" id="GO:0004622">
    <property type="term" value="F:phosphatidylcholine lysophospholipase activity"/>
    <property type="evidence" value="ECO:0007669"/>
    <property type="project" value="TreeGrafter"/>
</dbReference>
<comment type="caution">
    <text evidence="3">The sequence shown here is derived from an EMBL/GenBank/DDBJ whole genome shotgun (WGS) entry which is preliminary data.</text>
</comment>
<evidence type="ECO:0000256" key="1">
    <source>
        <dbReference type="SAM" id="SignalP"/>
    </source>
</evidence>
<dbReference type="PANTHER" id="PTHR30383:SF24">
    <property type="entry name" value="THIOESTERASE 1_PROTEASE 1_LYSOPHOSPHOLIPASE L1"/>
    <property type="match status" value="1"/>
</dbReference>
<gene>
    <name evidence="3" type="ORF">OUO13_18810</name>
</gene>
<dbReference type="Gene3D" id="3.40.50.1110">
    <property type="entry name" value="SGNH hydrolase"/>
    <property type="match status" value="1"/>
</dbReference>
<dbReference type="Proteomes" id="UP001150830">
    <property type="component" value="Unassembled WGS sequence"/>
</dbReference>
<dbReference type="InterPro" id="IPR051532">
    <property type="entry name" value="Ester_Hydrolysis_Enzymes"/>
</dbReference>
<feature type="domain" description="SGNH hydrolase-type esterase" evidence="2">
    <location>
        <begin position="39"/>
        <end position="198"/>
    </location>
</feature>
<dbReference type="InterPro" id="IPR013830">
    <property type="entry name" value="SGNH_hydro"/>
</dbReference>
<protein>
    <submittedName>
        <fullName evidence="3">Arylesterase</fullName>
    </submittedName>
</protein>
<dbReference type="InterPro" id="IPR036514">
    <property type="entry name" value="SGNH_hydro_sf"/>
</dbReference>
<feature type="chain" id="PRO_5040971738" evidence="1">
    <location>
        <begin position="31"/>
        <end position="220"/>
    </location>
</feature>
<dbReference type="AlphaFoldDB" id="A0A9X3EI91"/>
<evidence type="ECO:0000259" key="2">
    <source>
        <dbReference type="Pfam" id="PF13472"/>
    </source>
</evidence>
<dbReference type="PANTHER" id="PTHR30383">
    <property type="entry name" value="THIOESTERASE 1/PROTEASE 1/LYSOPHOSPHOLIPASE L1"/>
    <property type="match status" value="1"/>
</dbReference>
<keyword evidence="4" id="KW-1185">Reference proteome</keyword>
<accession>A0A9X3EI91</accession>
<dbReference type="SUPFAM" id="SSF52266">
    <property type="entry name" value="SGNH hydrolase"/>
    <property type="match status" value="1"/>
</dbReference>
<evidence type="ECO:0000313" key="4">
    <source>
        <dbReference type="Proteomes" id="UP001150830"/>
    </source>
</evidence>
<keyword evidence="1" id="KW-0732">Signal</keyword>
<reference evidence="3" key="1">
    <citation type="submission" date="2022-11" db="EMBL/GenBank/DDBJ databases">
        <title>Parathalassolutuus dongxingensis gen. nov., sp. nov., a novel member of family Oceanospirillaceae isolated from a coastal shrimp pond in Guangxi, China.</title>
        <authorList>
            <person name="Chen H."/>
        </authorList>
    </citation>
    <scope>NUCLEOTIDE SEQUENCE</scope>
    <source>
        <strain evidence="3">G-43</strain>
    </source>
</reference>
<dbReference type="RefSeq" id="WP_283175436.1">
    <property type="nucleotide sequence ID" value="NZ_JAPNOA010000059.1"/>
</dbReference>